<dbReference type="EMBL" id="JAMBEP010000001">
    <property type="protein sequence ID" value="MCL1634419.1"/>
    <property type="molecule type" value="Genomic_DNA"/>
</dbReference>
<evidence type="ECO:0000313" key="2">
    <source>
        <dbReference type="EMBL" id="MCL1634419.1"/>
    </source>
</evidence>
<keyword evidence="3" id="KW-1185">Reference proteome</keyword>
<keyword evidence="1" id="KW-1133">Transmembrane helix</keyword>
<protein>
    <submittedName>
        <fullName evidence="2">Uncharacterized protein</fullName>
    </submittedName>
</protein>
<feature type="transmembrane region" description="Helical" evidence="1">
    <location>
        <begin position="70"/>
        <end position="97"/>
    </location>
</feature>
<name>A0ABT0MHR8_9GAMM</name>
<evidence type="ECO:0000313" key="3">
    <source>
        <dbReference type="Proteomes" id="UP001431217"/>
    </source>
</evidence>
<keyword evidence="1" id="KW-0472">Membrane</keyword>
<dbReference type="Proteomes" id="UP001431217">
    <property type="component" value="Unassembled WGS sequence"/>
</dbReference>
<feature type="transmembrane region" description="Helical" evidence="1">
    <location>
        <begin position="40"/>
        <end position="58"/>
    </location>
</feature>
<comment type="caution">
    <text evidence="2">The sequence shown here is derived from an EMBL/GenBank/DDBJ whole genome shotgun (WGS) entry which is preliminary data.</text>
</comment>
<organism evidence="2 3">
    <name type="scientific">Luteimonas galliterrae</name>
    <dbReference type="NCBI Taxonomy" id="2940486"/>
    <lineage>
        <taxon>Bacteria</taxon>
        <taxon>Pseudomonadati</taxon>
        <taxon>Pseudomonadota</taxon>
        <taxon>Gammaproteobacteria</taxon>
        <taxon>Lysobacterales</taxon>
        <taxon>Lysobacteraceae</taxon>
        <taxon>Luteimonas</taxon>
    </lineage>
</organism>
<reference evidence="2 3" key="1">
    <citation type="submission" date="2022-05" db="EMBL/GenBank/DDBJ databases">
        <title>Luteimonas sp. SX5, whole genome shotgun sequencing project.</title>
        <authorList>
            <person name="Zhao G."/>
            <person name="Shen L."/>
        </authorList>
    </citation>
    <scope>NUCLEOTIDE SEQUENCE [LARGE SCALE GENOMIC DNA]</scope>
    <source>
        <strain evidence="2 3">SX5</strain>
    </source>
</reference>
<keyword evidence="1" id="KW-0812">Transmembrane</keyword>
<dbReference type="RefSeq" id="WP_249472855.1">
    <property type="nucleotide sequence ID" value="NZ_JAMBEP010000001.1"/>
</dbReference>
<accession>A0ABT0MHR8</accession>
<gene>
    <name evidence="2" type="ORF">M2650_07210</name>
</gene>
<proteinExistence type="predicted"/>
<evidence type="ECO:0000256" key="1">
    <source>
        <dbReference type="SAM" id="Phobius"/>
    </source>
</evidence>
<feature type="transmembrane region" description="Helical" evidence="1">
    <location>
        <begin position="12"/>
        <end position="34"/>
    </location>
</feature>
<sequence>MDHPTPAAKPRAGLAIALLLLGSVGFAALWVLLALYADRLLGWMAVPAAADAALLLRLGGMRRGWRRAVCAIAATAMTVVLANWGIAAGQIGAAMGLLPWESLLKLGLDYAWTLAQLANGGVELAWTAAALAVAAWLGR</sequence>
<feature type="transmembrane region" description="Helical" evidence="1">
    <location>
        <begin position="117"/>
        <end position="137"/>
    </location>
</feature>